<sequence>MNLKLFMMFEGGVSTQEIFNPRWGLMSRNKVTVYFRPVR</sequence>
<reference evidence="1 2" key="1">
    <citation type="submission" date="2018-05" db="EMBL/GenBank/DDBJ databases">
        <title>Complete genome sequence of phage G17, A novel E. coli O157 phage isolated from cattle in the North-West Province.</title>
        <authorList>
            <person name="Akindolire M.A."/>
            <person name="Ateba C.N."/>
        </authorList>
    </citation>
    <scope>NUCLEOTIDE SEQUENCE [LARGE SCALE GENOMIC DNA]</scope>
</reference>
<accession>A0A2Z4PZY6</accession>
<dbReference type="KEGG" id="vg:77935649"/>
<dbReference type="Proteomes" id="UP000250998">
    <property type="component" value="Segment"/>
</dbReference>
<organism evidence="1 2">
    <name type="scientific">Escherichia phage phi G17</name>
    <dbReference type="NCBI Taxonomy" id="2234086"/>
    <lineage>
        <taxon>Viruses</taxon>
        <taxon>Duplodnaviria</taxon>
        <taxon>Heunggongvirae</taxon>
        <taxon>Uroviricota</taxon>
        <taxon>Caudoviricetes</taxon>
        <taxon>Schitoviridae</taxon>
        <taxon>Enquatrovirinae</taxon>
        <taxon>Gamaleyavirus</taxon>
        <taxon>Gamaleyavirus G17</taxon>
    </lineage>
</organism>
<dbReference type="GeneID" id="77935649"/>
<evidence type="ECO:0000313" key="1">
    <source>
        <dbReference type="EMBL" id="AWY03436.1"/>
    </source>
</evidence>
<dbReference type="EMBL" id="MH358458">
    <property type="protein sequence ID" value="AWY03436.1"/>
    <property type="molecule type" value="Genomic_DNA"/>
</dbReference>
<evidence type="ECO:0000313" key="2">
    <source>
        <dbReference type="Proteomes" id="UP000250998"/>
    </source>
</evidence>
<protein>
    <submittedName>
        <fullName evidence="1">Uncharacterized protein</fullName>
    </submittedName>
</protein>
<dbReference type="RefSeq" id="YP_010659665.1">
    <property type="nucleotide sequence ID" value="NC_070870.1"/>
</dbReference>
<name>A0A2Z4PZY6_9CAUD</name>
<proteinExistence type="predicted"/>
<keyword evidence="2" id="KW-1185">Reference proteome</keyword>